<comment type="caution">
    <text evidence="2">The sequence shown here is derived from an EMBL/GenBank/DDBJ whole genome shotgun (WGS) entry which is preliminary data.</text>
</comment>
<gene>
    <name evidence="2" type="ORF">AVL61_11945</name>
</gene>
<evidence type="ECO:0000313" key="3">
    <source>
        <dbReference type="Proteomes" id="UP000053512"/>
    </source>
</evidence>
<dbReference type="Proteomes" id="UP000053512">
    <property type="component" value="Unassembled WGS sequence"/>
</dbReference>
<dbReference type="AlphaFoldDB" id="A0A0W8I4G5"/>
<proteinExistence type="predicted"/>
<protein>
    <submittedName>
        <fullName evidence="2">Uncharacterized protein</fullName>
    </submittedName>
</protein>
<evidence type="ECO:0000256" key="1">
    <source>
        <dbReference type="SAM" id="MobiDB-lite"/>
    </source>
</evidence>
<name>A0A0W8I4G5_KOCRO</name>
<dbReference type="OrthoDB" id="9927175at2"/>
<organism evidence="2 3">
    <name type="scientific">Kocuria rosea subsp. polaris</name>
    <dbReference type="NCBI Taxonomy" id="136273"/>
    <lineage>
        <taxon>Bacteria</taxon>
        <taxon>Bacillati</taxon>
        <taxon>Actinomycetota</taxon>
        <taxon>Actinomycetes</taxon>
        <taxon>Micrococcales</taxon>
        <taxon>Micrococcaceae</taxon>
        <taxon>Kocuria</taxon>
    </lineage>
</organism>
<feature type="compositionally biased region" description="Polar residues" evidence="1">
    <location>
        <begin position="1"/>
        <end position="17"/>
    </location>
</feature>
<feature type="region of interest" description="Disordered" evidence="1">
    <location>
        <begin position="1"/>
        <end position="40"/>
    </location>
</feature>
<dbReference type="EMBL" id="LQBK01000038">
    <property type="protein sequence ID" value="KUG52929.1"/>
    <property type="molecule type" value="Genomic_DNA"/>
</dbReference>
<evidence type="ECO:0000313" key="2">
    <source>
        <dbReference type="EMBL" id="KUG52929.1"/>
    </source>
</evidence>
<dbReference type="RefSeq" id="WP_058874959.1">
    <property type="nucleotide sequence ID" value="NZ_LQBK01000038.1"/>
</dbReference>
<reference evidence="3" key="1">
    <citation type="submission" date="2015-12" db="EMBL/GenBank/DDBJ databases">
        <authorList>
            <person name="Nair G.R."/>
            <person name="Kaur G."/>
            <person name="Mayilraj S."/>
        </authorList>
    </citation>
    <scope>NUCLEOTIDE SEQUENCE [LARGE SCALE GENOMIC DNA]</scope>
    <source>
        <strain evidence="3">CD08_4</strain>
    </source>
</reference>
<sequence>MGSPTLTPTPRTGSHGVSRTGHRASPHTRPPGIGVGASPQVLPAVQATTLSRYRVRADRPSLSLRAGELVLCAVYEPTVLGMVVLVRYESDGYAPGALLAARDLALVEHTRMRAEPVAWSVPGVRG</sequence>
<accession>A0A0W8I4G5</accession>